<reference evidence="1" key="1">
    <citation type="submission" date="2013-07" db="EMBL/GenBank/DDBJ databases">
        <authorList>
            <person name="Geib S."/>
        </authorList>
    </citation>
    <scope>NUCLEOTIDE SEQUENCE</scope>
</reference>
<dbReference type="InterPro" id="IPR031974">
    <property type="entry name" value="PDCD7"/>
</dbReference>
<evidence type="ECO:0008006" key="2">
    <source>
        <dbReference type="Google" id="ProtNLM"/>
    </source>
</evidence>
<sequence>MSQYLAKELNGEKATHLKICIETIRANIEKLEKFANHNCDGLHLDSLKQQTDKLLHFAEQAPLEKVAKLLQRNKLKRLKKKAKLKKIKSNLKLRNKLMNLTASTKSIIIQNSEIPSKPSIYKALINYQAESLQPKLHKRLLKRHDAQRFLETFELLKTLHISREQNAENMKKFTEQLRNLRFSWSKILEENESECAQEQHVEDQWNEIFFGVDLRPHHCTEQKMADFLRIRRIWDSFITRSKHGTSIPCGWVLPPENPAIEWVPYRTSN</sequence>
<proteinExistence type="evidence at transcript level"/>
<organism evidence="1">
    <name type="scientific">Ceratitis capitata</name>
    <name type="common">Mediterranean fruit fly</name>
    <name type="synonym">Tephritis capitata</name>
    <dbReference type="NCBI Taxonomy" id="7213"/>
    <lineage>
        <taxon>Eukaryota</taxon>
        <taxon>Metazoa</taxon>
        <taxon>Ecdysozoa</taxon>
        <taxon>Arthropoda</taxon>
        <taxon>Hexapoda</taxon>
        <taxon>Insecta</taxon>
        <taxon>Pterygota</taxon>
        <taxon>Neoptera</taxon>
        <taxon>Endopterygota</taxon>
        <taxon>Diptera</taxon>
        <taxon>Brachycera</taxon>
        <taxon>Muscomorpha</taxon>
        <taxon>Tephritoidea</taxon>
        <taxon>Tephritidae</taxon>
        <taxon>Ceratitis</taxon>
        <taxon>Ceratitis</taxon>
    </lineage>
</organism>
<dbReference type="OrthoDB" id="2289628at2759"/>
<reference evidence="1" key="2">
    <citation type="journal article" date="2014" name="BMC Genomics">
        <title>A genomic perspective to assessing quality of mass-reared SIT flies used in Mediterranean fruit fly (Ceratitis capitata) eradication in California.</title>
        <authorList>
            <person name="Calla B."/>
            <person name="Hall B."/>
            <person name="Hou S."/>
            <person name="Geib S.M."/>
        </authorList>
    </citation>
    <scope>NUCLEOTIDE SEQUENCE</scope>
</reference>
<protein>
    <recommendedName>
        <fullName evidence="2">Programmed cell death protein 7</fullName>
    </recommendedName>
</protein>
<dbReference type="Pfam" id="PF16021">
    <property type="entry name" value="PDCD7"/>
    <property type="match status" value="1"/>
</dbReference>
<name>W8BNZ2_CERCA</name>
<accession>W8BNZ2</accession>
<dbReference type="AlphaFoldDB" id="W8BNZ2"/>
<evidence type="ECO:0000313" key="1">
    <source>
        <dbReference type="EMBL" id="JAC00578.1"/>
    </source>
</evidence>
<dbReference type="EMBL" id="GAMC01005978">
    <property type="protein sequence ID" value="JAC00578.1"/>
    <property type="molecule type" value="mRNA"/>
</dbReference>